<comment type="caution">
    <text evidence="1">The sequence shown here is derived from an EMBL/GenBank/DDBJ whole genome shotgun (WGS) entry which is preliminary data.</text>
</comment>
<evidence type="ECO:0000313" key="1">
    <source>
        <dbReference type="EMBL" id="TLP96986.1"/>
    </source>
</evidence>
<dbReference type="OrthoDB" id="2426596at2"/>
<accession>A0A5R9BCB9</accession>
<protein>
    <recommendedName>
        <fullName evidence="3">DUF2716 domain-containing protein</fullName>
    </recommendedName>
</protein>
<keyword evidence="2" id="KW-1185">Reference proteome</keyword>
<evidence type="ECO:0000313" key="2">
    <source>
        <dbReference type="Proteomes" id="UP000310458"/>
    </source>
</evidence>
<gene>
    <name evidence="1" type="ORF">FEF26_08365</name>
</gene>
<dbReference type="Proteomes" id="UP000310458">
    <property type="component" value="Unassembled WGS sequence"/>
</dbReference>
<organism evidence="1 2">
    <name type="scientific">Nesterenkonia salmonea</name>
    <dbReference type="NCBI Taxonomy" id="1804987"/>
    <lineage>
        <taxon>Bacteria</taxon>
        <taxon>Bacillati</taxon>
        <taxon>Actinomycetota</taxon>
        <taxon>Actinomycetes</taxon>
        <taxon>Micrococcales</taxon>
        <taxon>Micrococcaceae</taxon>
        <taxon>Nesterenkonia</taxon>
    </lineage>
</organism>
<dbReference type="AlphaFoldDB" id="A0A5R9BCB9"/>
<name>A0A5R9BCB9_9MICC</name>
<sequence>MRQQLAWVPDVARGEWLRPMEEQPLGSILTLVPPGFEMYARIFHPVERDRPRKTDTWIGVDQERAFDGVDDIDAALETQRVTWADTAASFGTIMHRTAQYPRLVRSDYEESDGVVAPDGWRYSGPSEGCLDAETLTTVAAVLARHTTTPHSGVAAIWEGWGGLTSSDGLGYFSVSALDQRPWAACAQRMLGSARGAIQGMLSRFPRRPAEPGTGLLSAEMASGPRLELHGDTGRTYILFEAGAEDFAEEHWTERAPWIGGSMWSQSPSIIWPDDHSWVLATELDYDSTLIAGSTVLVQHLVRTPGLEVHALHHDADLSWEGDSVNHR</sequence>
<dbReference type="EMBL" id="VAVZ01000020">
    <property type="protein sequence ID" value="TLP96986.1"/>
    <property type="molecule type" value="Genomic_DNA"/>
</dbReference>
<proteinExistence type="predicted"/>
<reference evidence="1 2" key="1">
    <citation type="submission" date="2019-05" db="EMBL/GenBank/DDBJ databases">
        <title>Nesterenkonia sp. GY074 isolated from the Southern Atlantic Ocean.</title>
        <authorList>
            <person name="Zhang G."/>
        </authorList>
    </citation>
    <scope>NUCLEOTIDE SEQUENCE [LARGE SCALE GENOMIC DNA]</scope>
    <source>
        <strain evidence="1 2">GY074</strain>
    </source>
</reference>
<dbReference type="RefSeq" id="WP_138253087.1">
    <property type="nucleotide sequence ID" value="NZ_VAVZ01000020.1"/>
</dbReference>
<evidence type="ECO:0008006" key="3">
    <source>
        <dbReference type="Google" id="ProtNLM"/>
    </source>
</evidence>